<organism evidence="2 3">
    <name type="scientific">Saprolegnia parasitica (strain CBS 223.65)</name>
    <dbReference type="NCBI Taxonomy" id="695850"/>
    <lineage>
        <taxon>Eukaryota</taxon>
        <taxon>Sar</taxon>
        <taxon>Stramenopiles</taxon>
        <taxon>Oomycota</taxon>
        <taxon>Saprolegniomycetes</taxon>
        <taxon>Saprolegniales</taxon>
        <taxon>Saprolegniaceae</taxon>
        <taxon>Saprolegnia</taxon>
    </lineage>
</organism>
<dbReference type="InterPro" id="IPR000626">
    <property type="entry name" value="Ubiquitin-like_dom"/>
</dbReference>
<dbReference type="EMBL" id="KK583254">
    <property type="protein sequence ID" value="KDO23374.1"/>
    <property type="molecule type" value="Genomic_DNA"/>
</dbReference>
<dbReference type="AlphaFoldDB" id="A0A067BXW3"/>
<reference evidence="2 3" key="1">
    <citation type="journal article" date="2013" name="PLoS Genet.">
        <title>Distinctive expansion of potential virulence genes in the genome of the oomycete fish pathogen Saprolegnia parasitica.</title>
        <authorList>
            <person name="Jiang R.H."/>
            <person name="de Bruijn I."/>
            <person name="Haas B.J."/>
            <person name="Belmonte R."/>
            <person name="Lobach L."/>
            <person name="Christie J."/>
            <person name="van den Ackerveken G."/>
            <person name="Bottin A."/>
            <person name="Bulone V."/>
            <person name="Diaz-Moreno S.M."/>
            <person name="Dumas B."/>
            <person name="Fan L."/>
            <person name="Gaulin E."/>
            <person name="Govers F."/>
            <person name="Grenville-Briggs L.J."/>
            <person name="Horner N.R."/>
            <person name="Levin J.Z."/>
            <person name="Mammella M."/>
            <person name="Meijer H.J."/>
            <person name="Morris P."/>
            <person name="Nusbaum C."/>
            <person name="Oome S."/>
            <person name="Phillips A.J."/>
            <person name="van Rooyen D."/>
            <person name="Rzeszutek E."/>
            <person name="Saraiva M."/>
            <person name="Secombes C.J."/>
            <person name="Seidl M.F."/>
            <person name="Snel B."/>
            <person name="Stassen J.H."/>
            <person name="Sykes S."/>
            <person name="Tripathy S."/>
            <person name="van den Berg H."/>
            <person name="Vega-Arreguin J.C."/>
            <person name="Wawra S."/>
            <person name="Young S.K."/>
            <person name="Zeng Q."/>
            <person name="Dieguez-Uribeondo J."/>
            <person name="Russ C."/>
            <person name="Tyler B.M."/>
            <person name="van West P."/>
        </authorList>
    </citation>
    <scope>NUCLEOTIDE SEQUENCE [LARGE SCALE GENOMIC DNA]</scope>
    <source>
        <strain evidence="2 3">CBS 223.65</strain>
    </source>
</reference>
<sequence length="77" mass="8671">MQIQIKTLTGRKQTFNFEPDNTILHVKQALQEKEGIQVDQIRLIYSGKQLADDKTLQDYNVAAGGTIHMVLQLRGGC</sequence>
<accession>A0A067BXW3</accession>
<feature type="domain" description="Ubiquitin-like" evidence="1">
    <location>
        <begin position="1"/>
        <end position="76"/>
    </location>
</feature>
<evidence type="ECO:0000313" key="2">
    <source>
        <dbReference type="EMBL" id="KDO23374.1"/>
    </source>
</evidence>
<dbReference type="PANTHER" id="PTHR10666">
    <property type="entry name" value="UBIQUITIN"/>
    <property type="match status" value="1"/>
</dbReference>
<name>A0A067BXW3_SAPPC</name>
<dbReference type="Proteomes" id="UP000030745">
    <property type="component" value="Unassembled WGS sequence"/>
</dbReference>
<gene>
    <name evidence="2" type="ORF">SPRG_11466</name>
</gene>
<dbReference type="Gene3D" id="3.10.20.90">
    <property type="entry name" value="Phosphatidylinositol 3-kinase Catalytic Subunit, Chain A, domain 1"/>
    <property type="match status" value="1"/>
</dbReference>
<proteinExistence type="predicted"/>
<evidence type="ECO:0000259" key="1">
    <source>
        <dbReference type="PROSITE" id="PS50053"/>
    </source>
</evidence>
<dbReference type="OMA" id="YAGKQMA"/>
<dbReference type="SUPFAM" id="SSF54236">
    <property type="entry name" value="Ubiquitin-like"/>
    <property type="match status" value="1"/>
</dbReference>
<dbReference type="Pfam" id="PF00240">
    <property type="entry name" value="ubiquitin"/>
    <property type="match status" value="1"/>
</dbReference>
<protein>
    <recommendedName>
        <fullName evidence="1">Ubiquitin-like domain-containing protein</fullName>
    </recommendedName>
</protein>
<dbReference type="RefSeq" id="XP_012205864.1">
    <property type="nucleotide sequence ID" value="XM_012350474.1"/>
</dbReference>
<dbReference type="InterPro" id="IPR029071">
    <property type="entry name" value="Ubiquitin-like_domsf"/>
</dbReference>
<dbReference type="FunFam" id="3.10.20.90:FF:000211">
    <property type="entry name" value="Polyubiquitin 9"/>
    <property type="match status" value="1"/>
</dbReference>
<dbReference type="SMART" id="SM00213">
    <property type="entry name" value="UBQ"/>
    <property type="match status" value="1"/>
</dbReference>
<dbReference type="GeneID" id="24133501"/>
<dbReference type="STRING" id="695850.A0A067BXW3"/>
<dbReference type="KEGG" id="spar:SPRG_11466"/>
<dbReference type="PROSITE" id="PS50053">
    <property type="entry name" value="UBIQUITIN_2"/>
    <property type="match status" value="1"/>
</dbReference>
<dbReference type="VEuPathDB" id="FungiDB:SPRG_11466"/>
<dbReference type="PRINTS" id="PR00348">
    <property type="entry name" value="UBIQUITIN"/>
</dbReference>
<evidence type="ECO:0000313" key="3">
    <source>
        <dbReference type="Proteomes" id="UP000030745"/>
    </source>
</evidence>
<keyword evidence="3" id="KW-1185">Reference proteome</keyword>
<dbReference type="OrthoDB" id="1043111at2759"/>
<dbReference type="InterPro" id="IPR019956">
    <property type="entry name" value="Ubiquitin_dom"/>
</dbReference>
<dbReference type="InterPro" id="IPR050158">
    <property type="entry name" value="Ubiquitin_ubiquitin-like"/>
</dbReference>